<name>A0A7W8JE79_9BACT</name>
<comment type="caution">
    <text evidence="2">The sequence shown here is derived from an EMBL/GenBank/DDBJ whole genome shotgun (WGS) entry which is preliminary data.</text>
</comment>
<feature type="region of interest" description="Disordered" evidence="1">
    <location>
        <begin position="42"/>
        <end position="67"/>
    </location>
</feature>
<evidence type="ECO:0000313" key="2">
    <source>
        <dbReference type="EMBL" id="MBB5346244.1"/>
    </source>
</evidence>
<dbReference type="EMBL" id="JACHDZ010000011">
    <property type="protein sequence ID" value="MBB5346244.1"/>
    <property type="molecule type" value="Genomic_DNA"/>
</dbReference>
<evidence type="ECO:0000256" key="1">
    <source>
        <dbReference type="SAM" id="MobiDB-lite"/>
    </source>
</evidence>
<dbReference type="AlphaFoldDB" id="A0A7W8JE79"/>
<proteinExistence type="predicted"/>
<organism evidence="2 3">
    <name type="scientific">Tunturiibacter lichenicola</name>
    <dbReference type="NCBI Taxonomy" id="2051959"/>
    <lineage>
        <taxon>Bacteria</taxon>
        <taxon>Pseudomonadati</taxon>
        <taxon>Acidobacteriota</taxon>
        <taxon>Terriglobia</taxon>
        <taxon>Terriglobales</taxon>
        <taxon>Acidobacteriaceae</taxon>
        <taxon>Tunturiibacter</taxon>
    </lineage>
</organism>
<protein>
    <submittedName>
        <fullName evidence="2">Uncharacterized protein</fullName>
    </submittedName>
</protein>
<feature type="compositionally biased region" description="Basic and acidic residues" evidence="1">
    <location>
        <begin position="42"/>
        <end position="60"/>
    </location>
</feature>
<gene>
    <name evidence="2" type="ORF">HDF10_004254</name>
</gene>
<reference evidence="2 3" key="1">
    <citation type="submission" date="2020-08" db="EMBL/GenBank/DDBJ databases">
        <title>Genomic Encyclopedia of Type Strains, Phase IV (KMG-V): Genome sequencing to study the core and pangenomes of soil and plant-associated prokaryotes.</title>
        <authorList>
            <person name="Whitman W."/>
        </authorList>
    </citation>
    <scope>NUCLEOTIDE SEQUENCE [LARGE SCALE GENOMIC DNA]</scope>
    <source>
        <strain evidence="2 3">M8US30</strain>
    </source>
</reference>
<accession>A0A7W8JE79</accession>
<sequence length="67" mass="7608">MARSVTISTPVPTLEEFGKSLGLSKSRQDSLLRLVRRDSKSGHFVERRRDSSDASKERGTVFRTKKK</sequence>
<dbReference type="Proteomes" id="UP000569092">
    <property type="component" value="Unassembled WGS sequence"/>
</dbReference>
<evidence type="ECO:0000313" key="3">
    <source>
        <dbReference type="Proteomes" id="UP000569092"/>
    </source>
</evidence>